<accession>A0A0E9MQ24</accession>
<dbReference type="RefSeq" id="WP_046348417.1">
    <property type="nucleotide sequence ID" value="NZ_BBWU01000035.1"/>
</dbReference>
<evidence type="ECO:0000313" key="2">
    <source>
        <dbReference type="EMBL" id="GAO39598.1"/>
    </source>
</evidence>
<sequence>MTLLRGLPPTHPGELLREVVLPAIGKPKTEIARALGVSRHTLYELLGERQPVTPQMALRVGKLCGNGAEFWLRMQANYDLAVTAPAMAEELERIPTLEAA</sequence>
<dbReference type="Proteomes" id="UP000033202">
    <property type="component" value="Unassembled WGS sequence"/>
</dbReference>
<dbReference type="AlphaFoldDB" id="A0A0E9MQ24"/>
<gene>
    <name evidence="2" type="ORF">SCH01S_35_00330</name>
</gene>
<comment type="caution">
    <text evidence="2">The sequence shown here is derived from an EMBL/GenBank/DDBJ whole genome shotgun (WGS) entry which is preliminary data.</text>
</comment>
<dbReference type="OrthoDB" id="3174593at2"/>
<dbReference type="InterPro" id="IPR010982">
    <property type="entry name" value="Lambda_DNA-bd_dom_sf"/>
</dbReference>
<dbReference type="Gene3D" id="1.10.260.40">
    <property type="entry name" value="lambda repressor-like DNA-binding domains"/>
    <property type="match status" value="1"/>
</dbReference>
<keyword evidence="1 2" id="KW-0238">DNA-binding</keyword>
<evidence type="ECO:0000313" key="3">
    <source>
        <dbReference type="Proteomes" id="UP000033202"/>
    </source>
</evidence>
<name>A0A0E9MQ24_9SPHN</name>
<dbReference type="InterPro" id="IPR013430">
    <property type="entry name" value="Toxin_antidote_HigA"/>
</dbReference>
<evidence type="ECO:0000256" key="1">
    <source>
        <dbReference type="ARBA" id="ARBA00023125"/>
    </source>
</evidence>
<proteinExistence type="predicted"/>
<dbReference type="PANTHER" id="PTHR36924:SF1">
    <property type="entry name" value="ANTITOXIN HIGA-1"/>
    <property type="match status" value="1"/>
</dbReference>
<organism evidence="2 3">
    <name type="scientific">Sphingomonas changbaiensis NBRC 104936</name>
    <dbReference type="NCBI Taxonomy" id="1219043"/>
    <lineage>
        <taxon>Bacteria</taxon>
        <taxon>Pseudomonadati</taxon>
        <taxon>Pseudomonadota</taxon>
        <taxon>Alphaproteobacteria</taxon>
        <taxon>Sphingomonadales</taxon>
        <taxon>Sphingomonadaceae</taxon>
        <taxon>Sphingomonas</taxon>
    </lineage>
</organism>
<keyword evidence="3" id="KW-1185">Reference proteome</keyword>
<dbReference type="NCBIfam" id="TIGR02607">
    <property type="entry name" value="antidote_HigA"/>
    <property type="match status" value="1"/>
</dbReference>
<dbReference type="STRING" id="1219043.SCH01S_35_00330"/>
<dbReference type="PANTHER" id="PTHR36924">
    <property type="entry name" value="ANTITOXIN HIGA-1"/>
    <property type="match status" value="1"/>
</dbReference>
<protein>
    <submittedName>
        <fullName evidence="2">Putative Xre family DNA-binding protein</fullName>
    </submittedName>
</protein>
<dbReference type="GO" id="GO:0003677">
    <property type="term" value="F:DNA binding"/>
    <property type="evidence" value="ECO:0007669"/>
    <property type="project" value="UniProtKB-KW"/>
</dbReference>
<dbReference type="EMBL" id="BBWU01000035">
    <property type="protein sequence ID" value="GAO39598.1"/>
    <property type="molecule type" value="Genomic_DNA"/>
</dbReference>
<reference evidence="2 3" key="1">
    <citation type="submission" date="2015-04" db="EMBL/GenBank/DDBJ databases">
        <title>Whole genome shotgun sequence of Sphingomonas changbaiensis NBRC 104936.</title>
        <authorList>
            <person name="Katano-Makiyama Y."/>
            <person name="Hosoyama A."/>
            <person name="Hashimoto M."/>
            <person name="Noguchi M."/>
            <person name="Tsuchikane K."/>
            <person name="Ohji S."/>
            <person name="Yamazoe A."/>
            <person name="Ichikawa N."/>
            <person name="Kimura A."/>
            <person name="Fujita N."/>
        </authorList>
    </citation>
    <scope>NUCLEOTIDE SEQUENCE [LARGE SCALE GENOMIC DNA]</scope>
    <source>
        <strain evidence="2 3">NBRC 104936</strain>
    </source>
</reference>
<dbReference type="SUPFAM" id="SSF47413">
    <property type="entry name" value="lambda repressor-like DNA-binding domains"/>
    <property type="match status" value="1"/>
</dbReference>